<dbReference type="Gene3D" id="3.90.228.20">
    <property type="match status" value="1"/>
</dbReference>
<evidence type="ECO:0000256" key="3">
    <source>
        <dbReference type="ARBA" id="ARBA00012363"/>
    </source>
</evidence>
<name>A0A381RW71_9ZZZZ</name>
<dbReference type="GO" id="GO:0006094">
    <property type="term" value="P:gluconeogenesis"/>
    <property type="evidence" value="ECO:0007669"/>
    <property type="project" value="UniProtKB-UniPathway"/>
</dbReference>
<dbReference type="PANTHER" id="PTHR30031">
    <property type="entry name" value="PHOSPHOENOLPYRUVATE CARBOXYKINASE ATP"/>
    <property type="match status" value="1"/>
</dbReference>
<dbReference type="CDD" id="cd00484">
    <property type="entry name" value="PEPCK_ATP"/>
    <property type="match status" value="1"/>
</dbReference>
<dbReference type="UniPathway" id="UPA00138"/>
<evidence type="ECO:0000256" key="4">
    <source>
        <dbReference type="ARBA" id="ARBA00022432"/>
    </source>
</evidence>
<dbReference type="EC" id="4.1.1.49" evidence="3"/>
<evidence type="ECO:0000256" key="7">
    <source>
        <dbReference type="ARBA" id="ARBA00022840"/>
    </source>
</evidence>
<reference evidence="10" key="1">
    <citation type="submission" date="2018-05" db="EMBL/GenBank/DDBJ databases">
        <authorList>
            <person name="Lanie J.A."/>
            <person name="Ng W.-L."/>
            <person name="Kazmierczak K.M."/>
            <person name="Andrzejewski T.M."/>
            <person name="Davidsen T.M."/>
            <person name="Wayne K.J."/>
            <person name="Tettelin H."/>
            <person name="Glass J.I."/>
            <person name="Rusch D."/>
            <person name="Podicherti R."/>
            <person name="Tsui H.-C.T."/>
            <person name="Winkler M.E."/>
        </authorList>
    </citation>
    <scope>NUCLEOTIDE SEQUENCE</scope>
</reference>
<dbReference type="PANTHER" id="PTHR30031:SF0">
    <property type="entry name" value="PHOSPHOENOLPYRUVATE CARBOXYKINASE (ATP)"/>
    <property type="match status" value="1"/>
</dbReference>
<dbReference type="Pfam" id="PF01293">
    <property type="entry name" value="PEPCK_ATP"/>
    <property type="match status" value="1"/>
</dbReference>
<evidence type="ECO:0000256" key="8">
    <source>
        <dbReference type="ARBA" id="ARBA00023239"/>
    </source>
</evidence>
<evidence type="ECO:0000256" key="2">
    <source>
        <dbReference type="ARBA" id="ARBA00006052"/>
    </source>
</evidence>
<dbReference type="NCBIfam" id="NF006821">
    <property type="entry name" value="PRK09344.1-3"/>
    <property type="match status" value="1"/>
</dbReference>
<dbReference type="NCBIfam" id="NF006820">
    <property type="entry name" value="PRK09344.1-2"/>
    <property type="match status" value="1"/>
</dbReference>
<keyword evidence="6" id="KW-0210">Decarboxylase</keyword>
<keyword evidence="8" id="KW-0456">Lyase</keyword>
<dbReference type="SUPFAM" id="SSF53795">
    <property type="entry name" value="PEP carboxykinase-like"/>
    <property type="match status" value="1"/>
</dbReference>
<protein>
    <recommendedName>
        <fullName evidence="3">phosphoenolpyruvate carboxykinase (ATP)</fullName>
        <ecNumber evidence="3">4.1.1.49</ecNumber>
    </recommendedName>
</protein>
<dbReference type="PIRSF" id="PIRSF006294">
    <property type="entry name" value="PEP_crbxkin"/>
    <property type="match status" value="1"/>
</dbReference>
<dbReference type="HAMAP" id="MF_00453">
    <property type="entry name" value="PEPCK_ATP"/>
    <property type="match status" value="1"/>
</dbReference>
<dbReference type="NCBIfam" id="NF006822">
    <property type="entry name" value="PRK09344.1-4"/>
    <property type="match status" value="1"/>
</dbReference>
<dbReference type="NCBIfam" id="TIGR00224">
    <property type="entry name" value="pckA"/>
    <property type="match status" value="1"/>
</dbReference>
<dbReference type="AlphaFoldDB" id="A0A381RW71"/>
<evidence type="ECO:0000256" key="1">
    <source>
        <dbReference type="ARBA" id="ARBA00004742"/>
    </source>
</evidence>
<comment type="catalytic activity">
    <reaction evidence="9">
        <text>oxaloacetate + ATP = phosphoenolpyruvate + ADP + CO2</text>
        <dbReference type="Rhea" id="RHEA:18617"/>
        <dbReference type="ChEBI" id="CHEBI:16452"/>
        <dbReference type="ChEBI" id="CHEBI:16526"/>
        <dbReference type="ChEBI" id="CHEBI:30616"/>
        <dbReference type="ChEBI" id="CHEBI:58702"/>
        <dbReference type="ChEBI" id="CHEBI:456216"/>
        <dbReference type="EC" id="4.1.1.49"/>
    </reaction>
</comment>
<organism evidence="10">
    <name type="scientific">marine metagenome</name>
    <dbReference type="NCBI Taxonomy" id="408172"/>
    <lineage>
        <taxon>unclassified sequences</taxon>
        <taxon>metagenomes</taxon>
        <taxon>ecological metagenomes</taxon>
    </lineage>
</organism>
<keyword evidence="4" id="KW-0312">Gluconeogenesis</keyword>
<proteinExistence type="inferred from homology"/>
<dbReference type="SUPFAM" id="SSF68923">
    <property type="entry name" value="PEP carboxykinase N-terminal domain"/>
    <property type="match status" value="1"/>
</dbReference>
<dbReference type="GO" id="GO:0005829">
    <property type="term" value="C:cytosol"/>
    <property type="evidence" value="ECO:0007669"/>
    <property type="project" value="TreeGrafter"/>
</dbReference>
<dbReference type="Gene3D" id="3.40.449.10">
    <property type="entry name" value="Phosphoenolpyruvate Carboxykinase, domain 1"/>
    <property type="match status" value="1"/>
</dbReference>
<comment type="similarity">
    <text evidence="2">Belongs to the phosphoenolpyruvate carboxykinase (ATP) family.</text>
</comment>
<comment type="pathway">
    <text evidence="1">Carbohydrate biosynthesis; gluconeogenesis.</text>
</comment>
<keyword evidence="5" id="KW-0547">Nucleotide-binding</keyword>
<dbReference type="GO" id="GO:0005524">
    <property type="term" value="F:ATP binding"/>
    <property type="evidence" value="ECO:0007669"/>
    <property type="project" value="UniProtKB-KW"/>
</dbReference>
<evidence type="ECO:0000313" key="10">
    <source>
        <dbReference type="EMBL" id="SUZ96125.1"/>
    </source>
</evidence>
<dbReference type="EMBL" id="UINC01002385">
    <property type="protein sequence ID" value="SUZ96125.1"/>
    <property type="molecule type" value="Genomic_DNA"/>
</dbReference>
<accession>A0A381RW71</accession>
<evidence type="ECO:0000256" key="5">
    <source>
        <dbReference type="ARBA" id="ARBA00022741"/>
    </source>
</evidence>
<evidence type="ECO:0000256" key="9">
    <source>
        <dbReference type="ARBA" id="ARBA00047371"/>
    </source>
</evidence>
<dbReference type="InterPro" id="IPR013035">
    <property type="entry name" value="PEP_carboxykinase_C"/>
</dbReference>
<sequence>MKESDPPNRSPVDLSEQGLTGLKRIYWNQTTARLYEAALRRHESVLAHGGPLVVRTGGFTGRSPGDKYLVEEDLSRDHIWWGPENKAYSEERFEELHRRMALHLRGKDVFVQDCWCGADPDYRMSVRVITEYAWHNLFVRNMFIKATDQELAVHDPEFVIIDCPGFHASPRHDRLNSDVFILVNFTKKLVLIAGTEYAGEMKKSAFSAMNYYLPFRDVMPMHCSANVGPDGDVALFFGLSGTGKTTLSADASRTLIGDDEHGWSSNGVFNFEGGCYAKVIRLSREAEPEIYDTTEMFGSVLENVVIDPVSRKVNLDDDTYTENTRAAYPISHIPNASPTGKAGHPKNIIFLTADAFGVLPPISKLTPEQAMYHFISGYTAKVAGTERGITEPQATFSACFGAPFMPQHPKVYAKLLGQKIADHDVDCWLINTGWTGGPYGVGERMKIGYTRAMVHAALDGSLRDLEFAEDPIFGIAVPLNCPNVPDEVLIPRNTWSDGSAYDEQARKLADMFSENFEQFAEVASENIKAAGPAAIIP</sequence>
<dbReference type="GO" id="GO:0004612">
    <property type="term" value="F:phosphoenolpyruvate carboxykinase (ATP) activity"/>
    <property type="evidence" value="ECO:0007669"/>
    <property type="project" value="UniProtKB-EC"/>
</dbReference>
<gene>
    <name evidence="10" type="ORF">METZ01_LOCUS48979</name>
</gene>
<dbReference type="InterPro" id="IPR008210">
    <property type="entry name" value="PEP_carboxykinase_N"/>
</dbReference>
<dbReference type="Gene3D" id="2.170.8.10">
    <property type="entry name" value="Phosphoenolpyruvate Carboxykinase, domain 2"/>
    <property type="match status" value="1"/>
</dbReference>
<keyword evidence="7" id="KW-0067">ATP-binding</keyword>
<dbReference type="InterPro" id="IPR001272">
    <property type="entry name" value="PEP_carboxykinase_ATP"/>
</dbReference>
<evidence type="ECO:0000256" key="6">
    <source>
        <dbReference type="ARBA" id="ARBA00022793"/>
    </source>
</evidence>